<gene>
    <name evidence="5" type="ORF">ACFSUF_14310</name>
</gene>
<evidence type="ECO:0000259" key="4">
    <source>
        <dbReference type="PROSITE" id="PS01124"/>
    </source>
</evidence>
<dbReference type="SUPFAM" id="SSF46689">
    <property type="entry name" value="Homeodomain-like"/>
    <property type="match status" value="2"/>
</dbReference>
<sequence length="305" mass="34817">MTEPATYHLLSKEIQRIPLEFDLGALHIDIINFEYVPPGPTWVVPNHKHSSYEFHFLSKGKGYITLEDRTFTAVQGQCYLTGPYAYHSQKTDEQDPMDECSLQCQIRLNPKAPKHELEEARRILQLLNRPCAGSHADVNGGIRIFFDILREIQEKRIGYLMSIKQRMMELFIAAVRNLHGDAPSAPIELPLNHSDHAIVRNCILFLEDNYQDPITLEEAAASIYFSPRHLGRVFKAITGQTVVEYLTEIRLNRAKQLLESSDDSLEQIAQECGIANGSYLSTLFKKYYGISPNQHRKTGITSRSR</sequence>
<dbReference type="Pfam" id="PF02311">
    <property type="entry name" value="AraC_binding"/>
    <property type="match status" value="1"/>
</dbReference>
<evidence type="ECO:0000313" key="5">
    <source>
        <dbReference type="EMBL" id="MFD2613602.1"/>
    </source>
</evidence>
<dbReference type="PANTHER" id="PTHR43280:SF28">
    <property type="entry name" value="HTH-TYPE TRANSCRIPTIONAL ACTIVATOR RHAS"/>
    <property type="match status" value="1"/>
</dbReference>
<protein>
    <submittedName>
        <fullName evidence="5">AraC family transcriptional regulator</fullName>
    </submittedName>
</protein>
<dbReference type="InterPro" id="IPR018060">
    <property type="entry name" value="HTH_AraC"/>
</dbReference>
<dbReference type="InterPro" id="IPR014710">
    <property type="entry name" value="RmlC-like_jellyroll"/>
</dbReference>
<reference evidence="6" key="1">
    <citation type="journal article" date="2019" name="Int. J. Syst. Evol. Microbiol.">
        <title>The Global Catalogue of Microorganisms (GCM) 10K type strain sequencing project: providing services to taxonomists for standard genome sequencing and annotation.</title>
        <authorList>
            <consortium name="The Broad Institute Genomics Platform"/>
            <consortium name="The Broad Institute Genome Sequencing Center for Infectious Disease"/>
            <person name="Wu L."/>
            <person name="Ma J."/>
        </authorList>
    </citation>
    <scope>NUCLEOTIDE SEQUENCE [LARGE SCALE GENOMIC DNA]</scope>
    <source>
        <strain evidence="6">KCTC 3950</strain>
    </source>
</reference>
<dbReference type="InterPro" id="IPR037923">
    <property type="entry name" value="HTH-like"/>
</dbReference>
<comment type="caution">
    <text evidence="5">The sequence shown here is derived from an EMBL/GenBank/DDBJ whole genome shotgun (WGS) entry which is preliminary data.</text>
</comment>
<dbReference type="Proteomes" id="UP001597541">
    <property type="component" value="Unassembled WGS sequence"/>
</dbReference>
<keyword evidence="2" id="KW-0238">DNA-binding</keyword>
<dbReference type="InterPro" id="IPR018062">
    <property type="entry name" value="HTH_AraC-typ_CS"/>
</dbReference>
<dbReference type="Gene3D" id="2.60.120.10">
    <property type="entry name" value="Jelly Rolls"/>
    <property type="match status" value="1"/>
</dbReference>
<accession>A0ABW5PHV7</accession>
<keyword evidence="1" id="KW-0805">Transcription regulation</keyword>
<dbReference type="PROSITE" id="PS00041">
    <property type="entry name" value="HTH_ARAC_FAMILY_1"/>
    <property type="match status" value="1"/>
</dbReference>
<dbReference type="PROSITE" id="PS01124">
    <property type="entry name" value="HTH_ARAC_FAMILY_2"/>
    <property type="match status" value="1"/>
</dbReference>
<dbReference type="InterPro" id="IPR003313">
    <property type="entry name" value="AraC-bd"/>
</dbReference>
<proteinExistence type="predicted"/>
<keyword evidence="3" id="KW-0804">Transcription</keyword>
<dbReference type="PANTHER" id="PTHR43280">
    <property type="entry name" value="ARAC-FAMILY TRANSCRIPTIONAL REGULATOR"/>
    <property type="match status" value="1"/>
</dbReference>
<evidence type="ECO:0000313" key="6">
    <source>
        <dbReference type="Proteomes" id="UP001597541"/>
    </source>
</evidence>
<name>A0ABW5PHV7_9BACL</name>
<organism evidence="5 6">
    <name type="scientific">Paenibacillus gansuensis</name>
    <dbReference type="NCBI Taxonomy" id="306542"/>
    <lineage>
        <taxon>Bacteria</taxon>
        <taxon>Bacillati</taxon>
        <taxon>Bacillota</taxon>
        <taxon>Bacilli</taxon>
        <taxon>Bacillales</taxon>
        <taxon>Paenibacillaceae</taxon>
        <taxon>Paenibacillus</taxon>
    </lineage>
</organism>
<dbReference type="EMBL" id="JBHUME010000008">
    <property type="protein sequence ID" value="MFD2613602.1"/>
    <property type="molecule type" value="Genomic_DNA"/>
</dbReference>
<evidence type="ECO:0000256" key="2">
    <source>
        <dbReference type="ARBA" id="ARBA00023125"/>
    </source>
</evidence>
<dbReference type="Pfam" id="PF12833">
    <property type="entry name" value="HTH_18"/>
    <property type="match status" value="1"/>
</dbReference>
<feature type="domain" description="HTH araC/xylS-type" evidence="4">
    <location>
        <begin position="200"/>
        <end position="298"/>
    </location>
</feature>
<dbReference type="SMART" id="SM00342">
    <property type="entry name" value="HTH_ARAC"/>
    <property type="match status" value="1"/>
</dbReference>
<keyword evidence="6" id="KW-1185">Reference proteome</keyword>
<evidence type="ECO:0000256" key="1">
    <source>
        <dbReference type="ARBA" id="ARBA00023015"/>
    </source>
</evidence>
<dbReference type="SUPFAM" id="SSF51215">
    <property type="entry name" value="Regulatory protein AraC"/>
    <property type="match status" value="1"/>
</dbReference>
<dbReference type="RefSeq" id="WP_377603628.1">
    <property type="nucleotide sequence ID" value="NZ_JBHUME010000008.1"/>
</dbReference>
<dbReference type="InterPro" id="IPR009057">
    <property type="entry name" value="Homeodomain-like_sf"/>
</dbReference>
<evidence type="ECO:0000256" key="3">
    <source>
        <dbReference type="ARBA" id="ARBA00023163"/>
    </source>
</evidence>
<dbReference type="Gene3D" id="1.10.10.60">
    <property type="entry name" value="Homeodomain-like"/>
    <property type="match status" value="2"/>
</dbReference>